<feature type="compositionally biased region" description="Basic and acidic residues" evidence="1">
    <location>
        <begin position="1"/>
        <end position="11"/>
    </location>
</feature>
<reference evidence="2" key="1">
    <citation type="submission" date="2014-11" db="EMBL/GenBank/DDBJ databases">
        <authorList>
            <person name="Amaro Gonzalez C."/>
        </authorList>
    </citation>
    <scope>NUCLEOTIDE SEQUENCE</scope>
</reference>
<proteinExistence type="predicted"/>
<dbReference type="AlphaFoldDB" id="A0A0E9WII5"/>
<accession>A0A0E9WII5</accession>
<protein>
    <submittedName>
        <fullName evidence="2">Uncharacterized protein</fullName>
    </submittedName>
</protein>
<evidence type="ECO:0000313" key="2">
    <source>
        <dbReference type="EMBL" id="JAH89370.1"/>
    </source>
</evidence>
<sequence>MSTVKHEKEGTKGASDSSAFHSMLDQNVPYLTPFKNHHQGSACRQLSTLIPGRSFKGSSLL</sequence>
<evidence type="ECO:0000256" key="1">
    <source>
        <dbReference type="SAM" id="MobiDB-lite"/>
    </source>
</evidence>
<name>A0A0E9WII5_ANGAN</name>
<organism evidence="2">
    <name type="scientific">Anguilla anguilla</name>
    <name type="common">European freshwater eel</name>
    <name type="synonym">Muraena anguilla</name>
    <dbReference type="NCBI Taxonomy" id="7936"/>
    <lineage>
        <taxon>Eukaryota</taxon>
        <taxon>Metazoa</taxon>
        <taxon>Chordata</taxon>
        <taxon>Craniata</taxon>
        <taxon>Vertebrata</taxon>
        <taxon>Euteleostomi</taxon>
        <taxon>Actinopterygii</taxon>
        <taxon>Neopterygii</taxon>
        <taxon>Teleostei</taxon>
        <taxon>Anguilliformes</taxon>
        <taxon>Anguillidae</taxon>
        <taxon>Anguilla</taxon>
    </lineage>
</organism>
<reference evidence="2" key="2">
    <citation type="journal article" date="2015" name="Fish Shellfish Immunol.">
        <title>Early steps in the European eel (Anguilla anguilla)-Vibrio vulnificus interaction in the gills: Role of the RtxA13 toxin.</title>
        <authorList>
            <person name="Callol A."/>
            <person name="Pajuelo D."/>
            <person name="Ebbesson L."/>
            <person name="Teles M."/>
            <person name="MacKenzie S."/>
            <person name="Amaro C."/>
        </authorList>
    </citation>
    <scope>NUCLEOTIDE SEQUENCE</scope>
</reference>
<dbReference type="EMBL" id="GBXM01019207">
    <property type="protein sequence ID" value="JAH89370.1"/>
    <property type="molecule type" value="Transcribed_RNA"/>
</dbReference>
<feature type="region of interest" description="Disordered" evidence="1">
    <location>
        <begin position="1"/>
        <end position="20"/>
    </location>
</feature>